<comment type="caution">
    <text evidence="8">The sequence shown here is derived from an EMBL/GenBank/DDBJ whole genome shotgun (WGS) entry which is preliminary data.</text>
</comment>
<dbReference type="SUPFAM" id="SSF54373">
    <property type="entry name" value="FAD-linked reductases, C-terminal domain"/>
    <property type="match status" value="1"/>
</dbReference>
<dbReference type="EMBL" id="WHWB01032422">
    <property type="protein sequence ID" value="KAJ7425736.1"/>
    <property type="molecule type" value="Genomic_DNA"/>
</dbReference>
<dbReference type="Proteomes" id="UP001145742">
    <property type="component" value="Unassembled WGS sequence"/>
</dbReference>
<gene>
    <name evidence="8" type="ORF">WISP_22206</name>
</gene>
<dbReference type="PANTHER" id="PTHR10742">
    <property type="entry name" value="FLAVIN MONOAMINE OXIDASE"/>
    <property type="match status" value="1"/>
</dbReference>
<evidence type="ECO:0000259" key="7">
    <source>
        <dbReference type="Pfam" id="PF01593"/>
    </source>
</evidence>
<evidence type="ECO:0000256" key="1">
    <source>
        <dbReference type="ARBA" id="ARBA00001974"/>
    </source>
</evidence>
<name>A0ABQ9DNP9_9PASS</name>
<keyword evidence="5" id="KW-0560">Oxidoreductase</keyword>
<dbReference type="PANTHER" id="PTHR10742:SF386">
    <property type="entry name" value="LYSINE-SPECIFIC HISTONE DEMETHYLASE 1A"/>
    <property type="match status" value="1"/>
</dbReference>
<sequence>MENISDDVIVGRCLAILKGIFGSSAVPQPKETVVSRWRADPWARGSYSYVAAGSSGNDYDLMAQPITPGPAIPGAPQGQSHGVKESTLDSESQGPEFESQWDHPLAVQSVPAIPSRQISDPRQGQPRAGHGDLGHPDVLAGNRVMSNINNQDLDDYVVAKTQGCILEVTCGVQKLMGSTIVQRGYVVSVSIWRQTYHPTGKIKIAAYPAPISTSGMWVLAMRCKTPGNRGTGANLMPEHTFCGVQASATVGGGLGKREDLDDGVYIIGMTLPKFLFAVDPVCADNTAAGTGLCTWPDEYHCG</sequence>
<comment type="cofactor">
    <cofactor evidence="1">
        <name>FAD</name>
        <dbReference type="ChEBI" id="CHEBI:57692"/>
    </cofactor>
</comment>
<dbReference type="Pfam" id="PF01593">
    <property type="entry name" value="Amino_oxidase"/>
    <property type="match status" value="1"/>
</dbReference>
<dbReference type="Gene3D" id="3.90.660.10">
    <property type="match status" value="1"/>
</dbReference>
<evidence type="ECO:0000256" key="6">
    <source>
        <dbReference type="SAM" id="MobiDB-lite"/>
    </source>
</evidence>
<reference evidence="8" key="1">
    <citation type="submission" date="2019-10" db="EMBL/GenBank/DDBJ databases">
        <authorList>
            <person name="Soares A.E.R."/>
            <person name="Aleixo A."/>
            <person name="Schneider P."/>
            <person name="Miyaki C.Y."/>
            <person name="Schneider M.P."/>
            <person name="Mello C."/>
            <person name="Vasconcelos A.T.R."/>
        </authorList>
    </citation>
    <scope>NUCLEOTIDE SEQUENCE</scope>
    <source>
        <tissue evidence="8">Muscle</tissue>
    </source>
</reference>
<dbReference type="InterPro" id="IPR036188">
    <property type="entry name" value="FAD/NAD-bd_sf"/>
</dbReference>
<accession>A0ABQ9DNP9</accession>
<keyword evidence="3" id="KW-0285">Flavoprotein</keyword>
<evidence type="ECO:0000313" key="9">
    <source>
        <dbReference type="Proteomes" id="UP001145742"/>
    </source>
</evidence>
<dbReference type="InterPro" id="IPR002937">
    <property type="entry name" value="Amino_oxidase"/>
</dbReference>
<evidence type="ECO:0000256" key="4">
    <source>
        <dbReference type="ARBA" id="ARBA00022827"/>
    </source>
</evidence>
<evidence type="ECO:0000256" key="3">
    <source>
        <dbReference type="ARBA" id="ARBA00022630"/>
    </source>
</evidence>
<keyword evidence="4" id="KW-0274">FAD</keyword>
<organism evidence="8 9">
    <name type="scientific">Willisornis vidua</name>
    <name type="common">Xingu scale-backed antbird</name>
    <dbReference type="NCBI Taxonomy" id="1566151"/>
    <lineage>
        <taxon>Eukaryota</taxon>
        <taxon>Metazoa</taxon>
        <taxon>Chordata</taxon>
        <taxon>Craniata</taxon>
        <taxon>Vertebrata</taxon>
        <taxon>Euteleostomi</taxon>
        <taxon>Archelosauria</taxon>
        <taxon>Archosauria</taxon>
        <taxon>Dinosauria</taxon>
        <taxon>Saurischia</taxon>
        <taxon>Theropoda</taxon>
        <taxon>Coelurosauria</taxon>
        <taxon>Aves</taxon>
        <taxon>Neognathae</taxon>
        <taxon>Neoaves</taxon>
        <taxon>Telluraves</taxon>
        <taxon>Australaves</taxon>
        <taxon>Passeriformes</taxon>
        <taxon>Thamnophilidae</taxon>
        <taxon>Willisornis</taxon>
    </lineage>
</organism>
<feature type="domain" description="Amine oxidase" evidence="7">
    <location>
        <begin position="1"/>
        <end position="67"/>
    </location>
</feature>
<evidence type="ECO:0000256" key="5">
    <source>
        <dbReference type="ARBA" id="ARBA00023002"/>
    </source>
</evidence>
<feature type="region of interest" description="Disordered" evidence="6">
    <location>
        <begin position="116"/>
        <end position="135"/>
    </location>
</feature>
<keyword evidence="9" id="KW-1185">Reference proteome</keyword>
<protein>
    <recommendedName>
        <fullName evidence="7">Amine oxidase domain-containing protein</fullName>
    </recommendedName>
</protein>
<comment type="similarity">
    <text evidence="2">Belongs to the flavin monoamine oxidase family.</text>
</comment>
<dbReference type="Gene3D" id="3.50.50.60">
    <property type="entry name" value="FAD/NAD(P)-binding domain"/>
    <property type="match status" value="1"/>
</dbReference>
<proteinExistence type="inferred from homology"/>
<evidence type="ECO:0000256" key="2">
    <source>
        <dbReference type="ARBA" id="ARBA00005995"/>
    </source>
</evidence>
<feature type="region of interest" description="Disordered" evidence="6">
    <location>
        <begin position="65"/>
        <end position="99"/>
    </location>
</feature>
<evidence type="ECO:0000313" key="8">
    <source>
        <dbReference type="EMBL" id="KAJ7425736.1"/>
    </source>
</evidence>
<dbReference type="InterPro" id="IPR050281">
    <property type="entry name" value="Flavin_monoamine_oxidase"/>
</dbReference>